<evidence type="ECO:0000256" key="2">
    <source>
        <dbReference type="ARBA" id="ARBA00022729"/>
    </source>
</evidence>
<proteinExistence type="predicted"/>
<evidence type="ECO:0000313" key="6">
    <source>
        <dbReference type="Proteomes" id="UP001165653"/>
    </source>
</evidence>
<dbReference type="Gene3D" id="2.160.20.10">
    <property type="entry name" value="Single-stranded right-handed beta-helix, Pectin lyase-like"/>
    <property type="match status" value="1"/>
</dbReference>
<dbReference type="InterPro" id="IPR011050">
    <property type="entry name" value="Pectin_lyase_fold/virulence"/>
</dbReference>
<keyword evidence="3" id="KW-0325">Glycoprotein</keyword>
<keyword evidence="1" id="KW-0479">Metal-binding</keyword>
<dbReference type="Pfam" id="PF12951">
    <property type="entry name" value="PATR"/>
    <property type="match status" value="3"/>
</dbReference>
<reference evidence="5" key="1">
    <citation type="submission" date="2022-10" db="EMBL/GenBank/DDBJ databases">
        <title>Luteolibacter sp. GHJ8, whole genome shotgun sequencing project.</title>
        <authorList>
            <person name="Zhao G."/>
            <person name="Shen L."/>
        </authorList>
    </citation>
    <scope>NUCLEOTIDE SEQUENCE</scope>
    <source>
        <strain evidence="5">GHJ8</strain>
    </source>
</reference>
<dbReference type="Proteomes" id="UP001165653">
    <property type="component" value="Unassembled WGS sequence"/>
</dbReference>
<dbReference type="RefSeq" id="WP_264513555.1">
    <property type="nucleotide sequence ID" value="NZ_JAPDDR010000005.1"/>
</dbReference>
<name>A0ABT3G2I2_9BACT</name>
<evidence type="ECO:0000256" key="4">
    <source>
        <dbReference type="SAM" id="SignalP"/>
    </source>
</evidence>
<dbReference type="InterPro" id="IPR013425">
    <property type="entry name" value="Autotrns_rpt"/>
</dbReference>
<dbReference type="NCBIfam" id="TIGR02601">
    <property type="entry name" value="autotrns_rpt"/>
    <property type="match status" value="2"/>
</dbReference>
<dbReference type="EMBL" id="JAPDDR010000005">
    <property type="protein sequence ID" value="MCW1914050.1"/>
    <property type="molecule type" value="Genomic_DNA"/>
</dbReference>
<keyword evidence="6" id="KW-1185">Reference proteome</keyword>
<feature type="chain" id="PRO_5046074991" evidence="4">
    <location>
        <begin position="20"/>
        <end position="1693"/>
    </location>
</feature>
<dbReference type="InterPro" id="IPR052063">
    <property type="entry name" value="Polysaccharide_Lyase_1"/>
</dbReference>
<sequence length="1693" mass="171469">MKSLLFLLLALTAAAQIPAFPGAEGYGAYAKGGRGTTSGTGTGDVYIVTNLNSSGAGSLAEGIATAPSGGRTIVFAVSGYIHVPGSNLRITQNKITIAGQTAPGDGIGLRNGTFRISADDIVIRHLRFRHGKNGSGGDCIDLDSGCQNAILDHISMAFSTDENISSFGSPPENLTMQWALNAWGLESHSCGGLWDQNHATCHHTLWAHNHTRNPKARPAGLLEWVNNVTFDWDIGFIMGDSQTPAGWKSNVVGNYFICPPGNIRNTPLEKASLDRNGYPNFSVHVANNLHDRDGDGLLNGTDRGYSIVGGSAYNAATNPTGNYIQLASPYANTGSLTVTTDPALLAYKKILSNAGPLRLDASHPGPLRDEVDTRLLQNLANQTANHITRESDLAGVSNSGFGTLASATAPIDTDRDAMPDAYETALGWNPATQDHNTTVSGTTYFPAGSASGYTRLEEYLHFKAVPHAFVVKSGSLIVDLSRYTAGFTNAPAFTLTGIGGGSATQSGPGNRIVTFNTQASAGRGGFLFTVTDTEGSTWTQQFLICVTNNSAPADLDWRGTAGDWDTTSNNWLNDGTPVAFTSGDRVRFGDTGSASPAINLPAAVLATTVEVDSSANYSFNGAGAISTTNALTKRGSGNLTINNTGTNSFNSVSIEQGTLALNTAAAAGTAKISLNGGSLALAPPSNSTLGNLLEFNQPATITIGSQHAIGGSWTGTQPLTLHATANQLWTIGGTWSGFTGRIVAGSGNPRIRLNGNSNLNFGSAAVAVDLGSGTSQLMNRNGSATTPFEIGELTSTSSGTTLSGTQTGTVVSTYNIGGLNTTATFAGAIVNGGGATNLNKVGSGTWTLTGSSTYSGITGVNAGTLRVNGTLGNTATTVANGAILGGSGSIGGLVTAASGSTLDPGPSQGHAGTLSTGAGLTLNGTSNIRYDLSGSPAGANDRINVSSGTLTLSGATVNLHVSATEGVLGNGTYPLIDGAATMAANPAPALNLVGLPPGSRQTFAVQRQSSGGSPAFVNLVVSGTPPASLVWSGTAGGGLWDLDTTANFTSGPTPTFFNLDAVIFDDSSPVGTVMLNGTLQPRAITISNSTRAYTFDGIGMIAGSTSLVKTGNGLLTLLPDILSLSSTTTSGSNQVTVTDAASLAPGMVVMGGGFPYGTTITGISGNTLTMSATTATAATATLTYHTRHSYSGGTSIAIGSTIQLGNEAANRWGLGTGAVTFLGGTLRMHDSGTGLPGAGDLPNALIVPAGQSGTLHSPQRGSLSGTLSGAGTLNLVVSYVRGDFYGDWSAFTGQLNVSSATGSEFRMAENYTPDGFPNASLYLGASVAMKHTGILNQGAGTSIRIGQLSGASGSTLLGGVTGGRALTYLIGAKGGSTTFAGTIAEQIPGSTLTNIVKQGSGTWTLSGTGVWAGGTTVEQGTLEITGSVTSNSAVNVASAAFLKISGGSLATDVVSLDSGASMTAYGTLSADLNVNGTLEGRGFASGPSGTLAVHGSAFLGAGSLTKLRSTDLLAVSGDLALGGTIQIALAPGTGFGRYPLISYGGTLSGSASLIGIPSGTTAHLSTLMPGQVVLVIDDSDEDGLPDSWELSSFGNLAQASTDDTDLDGSSNLVEWRLGLDPAHGGSAFRTSVSGRTLVWPSAPGVVFTVKRRLALGSGTWEPIGTVTGGIGSTASFTDPASFSRAFYRVEFTP</sequence>
<dbReference type="PANTHER" id="PTHR42970">
    <property type="entry name" value="PECTATE LYASE C-RELATED"/>
    <property type="match status" value="1"/>
</dbReference>
<gene>
    <name evidence="5" type="ORF">OJ996_10720</name>
</gene>
<comment type="caution">
    <text evidence="5">The sequence shown here is derived from an EMBL/GenBank/DDBJ whole genome shotgun (WGS) entry which is preliminary data.</text>
</comment>
<evidence type="ECO:0000313" key="5">
    <source>
        <dbReference type="EMBL" id="MCW1914050.1"/>
    </source>
</evidence>
<dbReference type="SUPFAM" id="SSF51126">
    <property type="entry name" value="Pectin lyase-like"/>
    <property type="match status" value="3"/>
</dbReference>
<accession>A0ABT3G2I2</accession>
<dbReference type="InterPro" id="IPR012334">
    <property type="entry name" value="Pectin_lyas_fold"/>
</dbReference>
<organism evidence="5 6">
    <name type="scientific">Luteolibacter rhizosphaerae</name>
    <dbReference type="NCBI Taxonomy" id="2989719"/>
    <lineage>
        <taxon>Bacteria</taxon>
        <taxon>Pseudomonadati</taxon>
        <taxon>Verrucomicrobiota</taxon>
        <taxon>Verrucomicrobiia</taxon>
        <taxon>Verrucomicrobiales</taxon>
        <taxon>Verrucomicrobiaceae</taxon>
        <taxon>Luteolibacter</taxon>
    </lineage>
</organism>
<evidence type="ECO:0000256" key="1">
    <source>
        <dbReference type="ARBA" id="ARBA00022723"/>
    </source>
</evidence>
<dbReference type="PANTHER" id="PTHR42970:SF1">
    <property type="entry name" value="PECTATE LYASE C-RELATED"/>
    <property type="match status" value="1"/>
</dbReference>
<keyword evidence="2 4" id="KW-0732">Signal</keyword>
<protein>
    <submittedName>
        <fullName evidence="5">Autotransporter-associated beta strand repeat-containing protein</fullName>
    </submittedName>
</protein>
<evidence type="ECO:0000256" key="3">
    <source>
        <dbReference type="ARBA" id="ARBA00023180"/>
    </source>
</evidence>
<feature type="signal peptide" evidence="4">
    <location>
        <begin position="1"/>
        <end position="19"/>
    </location>
</feature>